<dbReference type="AlphaFoldDB" id="A0A1B9IFP5"/>
<keyword evidence="3" id="KW-1185">Reference proteome</keyword>
<feature type="region of interest" description="Disordered" evidence="1">
    <location>
        <begin position="1"/>
        <end position="83"/>
    </location>
</feature>
<feature type="compositionally biased region" description="Basic and acidic residues" evidence="1">
    <location>
        <begin position="67"/>
        <end position="83"/>
    </location>
</feature>
<feature type="compositionally biased region" description="Basic and acidic residues" evidence="1">
    <location>
        <begin position="1"/>
        <end position="16"/>
    </location>
</feature>
<reference evidence="3" key="2">
    <citation type="submission" date="2013-12" db="EMBL/GenBank/DDBJ databases">
        <title>Evolution of pathogenesis and genome organization in the Tremellales.</title>
        <authorList>
            <person name="Cuomo C."/>
            <person name="Litvintseva A."/>
            <person name="Heitman J."/>
            <person name="Chen Y."/>
            <person name="Sun S."/>
            <person name="Springer D."/>
            <person name="Dromer F."/>
            <person name="Young S."/>
            <person name="Zeng Q."/>
            <person name="Chapman S."/>
            <person name="Gujja S."/>
            <person name="Saif S."/>
            <person name="Birren B."/>
        </authorList>
    </citation>
    <scope>NUCLEOTIDE SEQUENCE [LARGE SCALE GENOMIC DNA]</scope>
    <source>
        <strain evidence="3">CBS 10435</strain>
    </source>
</reference>
<evidence type="ECO:0000313" key="3">
    <source>
        <dbReference type="Proteomes" id="UP000092583"/>
    </source>
</evidence>
<accession>A0A1B9IFP5</accession>
<dbReference type="EMBL" id="KV700092">
    <property type="protein sequence ID" value="OCF54332.1"/>
    <property type="molecule type" value="Genomic_DNA"/>
</dbReference>
<evidence type="ECO:0000313" key="2">
    <source>
        <dbReference type="EMBL" id="OCF54332.1"/>
    </source>
</evidence>
<dbReference type="Proteomes" id="UP000092583">
    <property type="component" value="Unassembled WGS sequence"/>
</dbReference>
<evidence type="ECO:0000256" key="1">
    <source>
        <dbReference type="SAM" id="MobiDB-lite"/>
    </source>
</evidence>
<name>A0A1B9IFP5_9TREE</name>
<proteinExistence type="predicted"/>
<reference evidence="2 3" key="1">
    <citation type="submission" date="2013-07" db="EMBL/GenBank/DDBJ databases">
        <title>The Genome Sequence of Kwoniella mangroviensis CBS10435.</title>
        <authorList>
            <consortium name="The Broad Institute Genome Sequencing Platform"/>
            <person name="Cuomo C."/>
            <person name="Litvintseva A."/>
            <person name="Chen Y."/>
            <person name="Heitman J."/>
            <person name="Sun S."/>
            <person name="Springer D."/>
            <person name="Dromer F."/>
            <person name="Young S.K."/>
            <person name="Zeng Q."/>
            <person name="Gargeya S."/>
            <person name="Fitzgerald M."/>
            <person name="Abouelleil A."/>
            <person name="Alvarado L."/>
            <person name="Berlin A.M."/>
            <person name="Chapman S.B."/>
            <person name="Dewar J."/>
            <person name="Goldberg J."/>
            <person name="Griggs A."/>
            <person name="Gujja S."/>
            <person name="Hansen M."/>
            <person name="Howarth C."/>
            <person name="Imamovic A."/>
            <person name="Larimer J."/>
            <person name="McCowan C."/>
            <person name="Murphy C."/>
            <person name="Pearson M."/>
            <person name="Priest M."/>
            <person name="Roberts A."/>
            <person name="Saif S."/>
            <person name="Shea T."/>
            <person name="Sykes S."/>
            <person name="Wortman J."/>
            <person name="Nusbaum C."/>
            <person name="Birren B."/>
        </authorList>
    </citation>
    <scope>NUCLEOTIDE SEQUENCE [LARGE SCALE GENOMIC DNA]</scope>
    <source>
        <strain evidence="2 3">CBS 10435</strain>
    </source>
</reference>
<sequence length="196" mass="22541">MSADQSRNRMDEDISRLKSWTSSPISHGSTSRGSRRNWHRAKSDQTSRGSKVANTGYKANSSQDWRSSTDWRKREKEAGLSSEPPRKRYALEVEAFECNLNQAETDSNSIFIKIQKEVLKSLFSVMPYSDTFDRRPWFNPLDEDRRKALIQKAVEQDMINLKDILVKNNGDKQAVQSFYESSAGFEGPSELLAKFY</sequence>
<gene>
    <name evidence="2" type="ORF">L486_08246</name>
</gene>
<organism evidence="2 3">
    <name type="scientific">Kwoniella mangroviensis CBS 10435</name>
    <dbReference type="NCBI Taxonomy" id="1331196"/>
    <lineage>
        <taxon>Eukaryota</taxon>
        <taxon>Fungi</taxon>
        <taxon>Dikarya</taxon>
        <taxon>Basidiomycota</taxon>
        <taxon>Agaricomycotina</taxon>
        <taxon>Tremellomycetes</taxon>
        <taxon>Tremellales</taxon>
        <taxon>Cryptococcaceae</taxon>
        <taxon>Kwoniella</taxon>
    </lineage>
</organism>
<feature type="compositionally biased region" description="Polar residues" evidence="1">
    <location>
        <begin position="18"/>
        <end position="32"/>
    </location>
</feature>
<feature type="compositionally biased region" description="Polar residues" evidence="1">
    <location>
        <begin position="44"/>
        <end position="66"/>
    </location>
</feature>
<protein>
    <submittedName>
        <fullName evidence="2">Uncharacterized protein</fullName>
    </submittedName>
</protein>